<sequence length="137" mass="14660">MAARRDGSAVVKAVGGGDGEAMAAVRRMEATAMRPSNPLTQAVWSRRQRRSCCEGVCPLAVAACRRKMATVDERVRGRGDPFFSLTLSLSNPTTWMDVKHGEGWDSSSMASRRRGVGAVAARRRGLDGGSAELACTF</sequence>
<dbReference type="HOGENOM" id="CLU_1868258_0_0_1"/>
<accession>A0A0D3G814</accession>
<proteinExistence type="predicted"/>
<reference evidence="1" key="1">
    <citation type="journal article" date="2009" name="Rice">
        <title>De Novo Next Generation Sequencing of Plant Genomes.</title>
        <authorList>
            <person name="Rounsley S."/>
            <person name="Marri P.R."/>
            <person name="Yu Y."/>
            <person name="He R."/>
            <person name="Sisneros N."/>
            <person name="Goicoechea J.L."/>
            <person name="Lee S.J."/>
            <person name="Angelova A."/>
            <person name="Kudrna D."/>
            <person name="Luo M."/>
            <person name="Affourtit J."/>
            <person name="Desany B."/>
            <person name="Knight J."/>
            <person name="Niazi F."/>
            <person name="Egholm M."/>
            <person name="Wing R.A."/>
        </authorList>
    </citation>
    <scope>NUCLEOTIDE SEQUENCE [LARGE SCALE GENOMIC DNA]</scope>
    <source>
        <strain evidence="1">cv. IRGC 105608</strain>
    </source>
</reference>
<dbReference type="PaxDb" id="65489-OBART05G17690.1"/>
<keyword evidence="2" id="KW-1185">Reference proteome</keyword>
<dbReference type="Proteomes" id="UP000026960">
    <property type="component" value="Chromosome 5"/>
</dbReference>
<dbReference type="Gramene" id="OBART05G17690.1">
    <property type="protein sequence ID" value="OBART05G17690.1"/>
    <property type="gene ID" value="OBART05G17690"/>
</dbReference>
<reference evidence="1" key="2">
    <citation type="submission" date="2015-03" db="UniProtKB">
        <authorList>
            <consortium name="EnsemblPlants"/>
        </authorList>
    </citation>
    <scope>IDENTIFICATION</scope>
</reference>
<protein>
    <submittedName>
        <fullName evidence="1">Uncharacterized protein</fullName>
    </submittedName>
</protein>
<name>A0A0D3G814_9ORYZ</name>
<organism evidence="1">
    <name type="scientific">Oryza barthii</name>
    <dbReference type="NCBI Taxonomy" id="65489"/>
    <lineage>
        <taxon>Eukaryota</taxon>
        <taxon>Viridiplantae</taxon>
        <taxon>Streptophyta</taxon>
        <taxon>Embryophyta</taxon>
        <taxon>Tracheophyta</taxon>
        <taxon>Spermatophyta</taxon>
        <taxon>Magnoliopsida</taxon>
        <taxon>Liliopsida</taxon>
        <taxon>Poales</taxon>
        <taxon>Poaceae</taxon>
        <taxon>BOP clade</taxon>
        <taxon>Oryzoideae</taxon>
        <taxon>Oryzeae</taxon>
        <taxon>Oryzinae</taxon>
        <taxon>Oryza</taxon>
    </lineage>
</organism>
<dbReference type="EnsemblPlants" id="OBART05G17690.1">
    <property type="protein sequence ID" value="OBART05G17690.1"/>
    <property type="gene ID" value="OBART05G17690"/>
</dbReference>
<evidence type="ECO:0000313" key="1">
    <source>
        <dbReference type="EnsemblPlants" id="OBART05G17690.1"/>
    </source>
</evidence>
<evidence type="ECO:0000313" key="2">
    <source>
        <dbReference type="Proteomes" id="UP000026960"/>
    </source>
</evidence>
<dbReference type="AlphaFoldDB" id="A0A0D3G814"/>